<evidence type="ECO:0000256" key="7">
    <source>
        <dbReference type="ARBA" id="ARBA00022842"/>
    </source>
</evidence>
<reference evidence="11 12" key="1">
    <citation type="journal article" date="2013" name="MBio">
        <title>Genome sequencing of the plant pathogen Taphrina deformans, the causal agent of peach leaf curl.</title>
        <authorList>
            <person name="Cisse O.H."/>
            <person name="Almeida J.M.G.C.F."/>
            <person name="Fonseca A."/>
            <person name="Kumar A.A."/>
            <person name="Salojaervi J."/>
            <person name="Overmyer K."/>
            <person name="Hauser P.M."/>
            <person name="Pagni M."/>
        </authorList>
    </citation>
    <scope>NUCLEOTIDE SEQUENCE [LARGE SCALE GENOMIC DNA]</scope>
    <source>
        <strain evidence="12">PYCC 5710 / ATCC 11124 / CBS 356.35 / IMI 108563 / JCM 9778 / NBRC 8474</strain>
    </source>
</reference>
<comment type="similarity">
    <text evidence="3">Belongs to the Nudix hydrolase family. NudC subfamily.</text>
</comment>
<dbReference type="InterPro" id="IPR000086">
    <property type="entry name" value="NUDIX_hydrolase_dom"/>
</dbReference>
<dbReference type="GO" id="GO:0006742">
    <property type="term" value="P:NADP+ catabolic process"/>
    <property type="evidence" value="ECO:0007669"/>
    <property type="project" value="TreeGrafter"/>
</dbReference>
<dbReference type="GO" id="GO:0046872">
    <property type="term" value="F:metal ion binding"/>
    <property type="evidence" value="ECO:0007669"/>
    <property type="project" value="UniProtKB-KW"/>
</dbReference>
<accession>R4X8Q5</accession>
<dbReference type="EC" id="3.6.1.22" evidence="4"/>
<dbReference type="GO" id="GO:0019677">
    <property type="term" value="P:NAD+ catabolic process"/>
    <property type="evidence" value="ECO:0007669"/>
    <property type="project" value="TreeGrafter"/>
</dbReference>
<evidence type="ECO:0000313" key="11">
    <source>
        <dbReference type="EMBL" id="CCG81775.1"/>
    </source>
</evidence>
<dbReference type="InterPro" id="IPR049734">
    <property type="entry name" value="NudC-like_C"/>
</dbReference>
<keyword evidence="7" id="KW-0460">Magnesium</keyword>
<dbReference type="PANTHER" id="PTHR42904">
    <property type="entry name" value="NUDIX HYDROLASE, NUDC SUBFAMILY"/>
    <property type="match status" value="1"/>
</dbReference>
<comment type="caution">
    <text evidence="11">The sequence shown here is derived from an EMBL/GenBank/DDBJ whole genome shotgun (WGS) entry which is preliminary data.</text>
</comment>
<protein>
    <recommendedName>
        <fullName evidence="4">NAD(+) diphosphatase</fullName>
        <ecNumber evidence="4">3.6.1.22</ecNumber>
    </recommendedName>
</protein>
<evidence type="ECO:0000256" key="2">
    <source>
        <dbReference type="ARBA" id="ARBA00001947"/>
    </source>
</evidence>
<dbReference type="Pfam" id="PF00293">
    <property type="entry name" value="NUDIX"/>
    <property type="match status" value="1"/>
</dbReference>
<dbReference type="GO" id="GO:0005777">
    <property type="term" value="C:peroxisome"/>
    <property type="evidence" value="ECO:0007669"/>
    <property type="project" value="TreeGrafter"/>
</dbReference>
<dbReference type="STRING" id="1097556.R4X8Q5"/>
<dbReference type="PROSITE" id="PS00893">
    <property type="entry name" value="NUDIX_BOX"/>
    <property type="match status" value="1"/>
</dbReference>
<comment type="cofactor">
    <cofactor evidence="2">
        <name>Zn(2+)</name>
        <dbReference type="ChEBI" id="CHEBI:29105"/>
    </cofactor>
</comment>
<gene>
    <name evidence="11" type="ORF">TAPDE_001624</name>
</gene>
<dbReference type="Gene3D" id="3.90.79.20">
    <property type="match status" value="1"/>
</dbReference>
<evidence type="ECO:0000313" key="12">
    <source>
        <dbReference type="Proteomes" id="UP000013776"/>
    </source>
</evidence>
<evidence type="ECO:0000259" key="10">
    <source>
        <dbReference type="PROSITE" id="PS51462"/>
    </source>
</evidence>
<keyword evidence="5" id="KW-0479">Metal-binding</keyword>
<dbReference type="PANTHER" id="PTHR42904:SF6">
    <property type="entry name" value="NAD-CAPPED RNA HYDROLASE NUDT12"/>
    <property type="match status" value="1"/>
</dbReference>
<evidence type="ECO:0000256" key="6">
    <source>
        <dbReference type="ARBA" id="ARBA00022801"/>
    </source>
</evidence>
<sequence length="378" mass="42082">MGNDLLTKRFGNETVNFFAGSTLNRFSFKRQDNAFLTKCVLDSSARFLTFNELDPLATKDGKLVLSKLEEIQPIIGNPYELTDQQKIDQWSAEDDHTTVVFLGLDESKPTNHGGEAYFAVDVTPTGSGKSREKQDFIDTVLAKGLEFKNVRVGVKLEPYESAFVAMGRSLIDWNARYQYCNGCGGKTISVWAGAKRQCPEKDRVGGSRKTCVSRKGLHNYQYPRTDTTVIMGILSSDGSKLLLGRQKVWPKGMYSCLAGFLEPGESLEEAVRREVWEESGIEVGRVQYHSSQPWPFPANLMIGCIGQAVPGSTIDLGNDPELEDARWFTRDELRNAGVMGVESKNENSSEFSTPPEMAIAKKLINCFVSDDWGLNQLE</sequence>
<dbReference type="OrthoDB" id="10249612at2759"/>
<dbReference type="AlphaFoldDB" id="R4X8Q5"/>
<dbReference type="Pfam" id="PF09296">
    <property type="entry name" value="NUDIX-like"/>
    <property type="match status" value="1"/>
</dbReference>
<proteinExistence type="inferred from homology"/>
<comment type="catalytic activity">
    <reaction evidence="9">
        <text>a 5'-end NAD(+)-phospho-ribonucleoside in mRNA + H2O = a 5'-end phospho-adenosine-phospho-ribonucleoside in mRNA + beta-nicotinamide D-ribonucleotide + 2 H(+)</text>
        <dbReference type="Rhea" id="RHEA:60876"/>
        <dbReference type="Rhea" id="RHEA-COMP:15698"/>
        <dbReference type="Rhea" id="RHEA-COMP:15719"/>
        <dbReference type="ChEBI" id="CHEBI:14649"/>
        <dbReference type="ChEBI" id="CHEBI:15377"/>
        <dbReference type="ChEBI" id="CHEBI:15378"/>
        <dbReference type="ChEBI" id="CHEBI:144029"/>
        <dbReference type="ChEBI" id="CHEBI:144051"/>
    </reaction>
    <physiologicalReaction direction="left-to-right" evidence="9">
        <dbReference type="Rhea" id="RHEA:60877"/>
    </physiologicalReaction>
</comment>
<dbReference type="SUPFAM" id="SSF55811">
    <property type="entry name" value="Nudix"/>
    <property type="match status" value="1"/>
</dbReference>
<dbReference type="GO" id="GO:0005829">
    <property type="term" value="C:cytosol"/>
    <property type="evidence" value="ECO:0007669"/>
    <property type="project" value="TreeGrafter"/>
</dbReference>
<dbReference type="InterPro" id="IPR020084">
    <property type="entry name" value="NUDIX_hydrolase_CS"/>
</dbReference>
<organism evidence="11 12">
    <name type="scientific">Taphrina deformans (strain PYCC 5710 / ATCC 11124 / CBS 356.35 / IMI 108563 / JCM 9778 / NBRC 8474)</name>
    <name type="common">Peach leaf curl fungus</name>
    <name type="synonym">Lalaria deformans</name>
    <dbReference type="NCBI Taxonomy" id="1097556"/>
    <lineage>
        <taxon>Eukaryota</taxon>
        <taxon>Fungi</taxon>
        <taxon>Dikarya</taxon>
        <taxon>Ascomycota</taxon>
        <taxon>Taphrinomycotina</taxon>
        <taxon>Taphrinomycetes</taxon>
        <taxon>Taphrinales</taxon>
        <taxon>Taphrinaceae</taxon>
        <taxon>Taphrina</taxon>
    </lineage>
</organism>
<dbReference type="InterPro" id="IPR050241">
    <property type="entry name" value="NAD-cap_RNA_hydrolase_NudC"/>
</dbReference>
<dbReference type="Gene3D" id="3.90.79.10">
    <property type="entry name" value="Nucleoside Triphosphate Pyrophosphohydrolase"/>
    <property type="match status" value="1"/>
</dbReference>
<feature type="domain" description="Nudix hydrolase" evidence="10">
    <location>
        <begin position="223"/>
        <end position="353"/>
    </location>
</feature>
<dbReference type="InterPro" id="IPR015375">
    <property type="entry name" value="NADH_PPase-like_N"/>
</dbReference>
<dbReference type="GO" id="GO:0035529">
    <property type="term" value="F:NADH pyrophosphatase activity"/>
    <property type="evidence" value="ECO:0007669"/>
    <property type="project" value="TreeGrafter"/>
</dbReference>
<evidence type="ECO:0000256" key="3">
    <source>
        <dbReference type="ARBA" id="ARBA00009595"/>
    </source>
</evidence>
<keyword evidence="6" id="KW-0378">Hydrolase</keyword>
<name>R4X8Q5_TAPDE</name>
<evidence type="ECO:0000256" key="4">
    <source>
        <dbReference type="ARBA" id="ARBA00012381"/>
    </source>
</evidence>
<evidence type="ECO:0000256" key="1">
    <source>
        <dbReference type="ARBA" id="ARBA00001946"/>
    </source>
</evidence>
<keyword evidence="12" id="KW-1185">Reference proteome</keyword>
<comment type="cofactor">
    <cofactor evidence="1">
        <name>Mg(2+)</name>
        <dbReference type="ChEBI" id="CHEBI:18420"/>
    </cofactor>
</comment>
<dbReference type="PROSITE" id="PS51462">
    <property type="entry name" value="NUDIX"/>
    <property type="match status" value="1"/>
</dbReference>
<dbReference type="VEuPathDB" id="FungiDB:TAPDE_001624"/>
<dbReference type="CDD" id="cd03429">
    <property type="entry name" value="NUDIX_NADH_pyrophosphatase_Nudt13"/>
    <property type="match status" value="1"/>
</dbReference>
<evidence type="ECO:0000256" key="8">
    <source>
        <dbReference type="ARBA" id="ARBA00023027"/>
    </source>
</evidence>
<evidence type="ECO:0000256" key="9">
    <source>
        <dbReference type="ARBA" id="ARBA00023679"/>
    </source>
</evidence>
<dbReference type="eggNOG" id="KOG3084">
    <property type="taxonomic scope" value="Eukaryota"/>
</dbReference>
<dbReference type="Proteomes" id="UP000013776">
    <property type="component" value="Unassembled WGS sequence"/>
</dbReference>
<evidence type="ECO:0000256" key="5">
    <source>
        <dbReference type="ARBA" id="ARBA00022723"/>
    </source>
</evidence>
<keyword evidence="8" id="KW-0520">NAD</keyword>
<dbReference type="InterPro" id="IPR015797">
    <property type="entry name" value="NUDIX_hydrolase-like_dom_sf"/>
</dbReference>
<dbReference type="EMBL" id="CAHR02000057">
    <property type="protein sequence ID" value="CCG81775.1"/>
    <property type="molecule type" value="Genomic_DNA"/>
</dbReference>